<keyword evidence="1" id="KW-0812">Transmembrane</keyword>
<feature type="non-terminal residue" evidence="2">
    <location>
        <position position="1"/>
    </location>
</feature>
<dbReference type="Proteomes" id="UP001374535">
    <property type="component" value="Chromosome 10"/>
</dbReference>
<sequence length="110" mass="12603">CLHSFSLYILTTSASLLIFSLRHFIIHILHCVNMFKSKPCFFCLMFLLLLLSTAKSRLLQTPPTFKRFPAQPSTNRAQARSSLSLVFFEFEESPRKPGRLAPEGPDPKHH</sequence>
<reference evidence="2 3" key="1">
    <citation type="journal article" date="2023" name="Life. Sci Alliance">
        <title>Evolutionary insights into 3D genome organization and epigenetic landscape of Vigna mungo.</title>
        <authorList>
            <person name="Junaid A."/>
            <person name="Singh B."/>
            <person name="Bhatia S."/>
        </authorList>
    </citation>
    <scope>NUCLEOTIDE SEQUENCE [LARGE SCALE GENOMIC DNA]</scope>
    <source>
        <strain evidence="2">Urdbean</strain>
    </source>
</reference>
<gene>
    <name evidence="2" type="ORF">V8G54_032062</name>
</gene>
<dbReference type="EMBL" id="CP144691">
    <property type="protein sequence ID" value="WVY92974.1"/>
    <property type="molecule type" value="Genomic_DNA"/>
</dbReference>
<feature type="transmembrane region" description="Helical" evidence="1">
    <location>
        <begin position="41"/>
        <end position="59"/>
    </location>
</feature>
<accession>A0AAQ3MLA7</accession>
<organism evidence="2 3">
    <name type="scientific">Vigna mungo</name>
    <name type="common">Black gram</name>
    <name type="synonym">Phaseolus mungo</name>
    <dbReference type="NCBI Taxonomy" id="3915"/>
    <lineage>
        <taxon>Eukaryota</taxon>
        <taxon>Viridiplantae</taxon>
        <taxon>Streptophyta</taxon>
        <taxon>Embryophyta</taxon>
        <taxon>Tracheophyta</taxon>
        <taxon>Spermatophyta</taxon>
        <taxon>Magnoliopsida</taxon>
        <taxon>eudicotyledons</taxon>
        <taxon>Gunneridae</taxon>
        <taxon>Pentapetalae</taxon>
        <taxon>rosids</taxon>
        <taxon>fabids</taxon>
        <taxon>Fabales</taxon>
        <taxon>Fabaceae</taxon>
        <taxon>Papilionoideae</taxon>
        <taxon>50 kb inversion clade</taxon>
        <taxon>NPAAA clade</taxon>
        <taxon>indigoferoid/millettioid clade</taxon>
        <taxon>Phaseoleae</taxon>
        <taxon>Vigna</taxon>
    </lineage>
</organism>
<dbReference type="AlphaFoldDB" id="A0AAQ3MLA7"/>
<evidence type="ECO:0000313" key="3">
    <source>
        <dbReference type="Proteomes" id="UP001374535"/>
    </source>
</evidence>
<evidence type="ECO:0000313" key="2">
    <source>
        <dbReference type="EMBL" id="WVY92974.1"/>
    </source>
</evidence>
<name>A0AAQ3MLA7_VIGMU</name>
<protein>
    <submittedName>
        <fullName evidence="2">Uncharacterized protein</fullName>
    </submittedName>
</protein>
<proteinExistence type="predicted"/>
<keyword evidence="1" id="KW-1133">Transmembrane helix</keyword>
<feature type="transmembrane region" description="Helical" evidence="1">
    <location>
        <begin position="6"/>
        <end position="29"/>
    </location>
</feature>
<evidence type="ECO:0000256" key="1">
    <source>
        <dbReference type="SAM" id="Phobius"/>
    </source>
</evidence>
<keyword evidence="3" id="KW-1185">Reference proteome</keyword>
<keyword evidence="1" id="KW-0472">Membrane</keyword>